<feature type="region of interest" description="Disordered" evidence="9">
    <location>
        <begin position="1"/>
        <end position="37"/>
    </location>
</feature>
<feature type="binding site" evidence="8">
    <location>
        <begin position="123"/>
        <end position="125"/>
    </location>
    <ligand>
        <name>substrate</name>
    </ligand>
</feature>
<proteinExistence type="inferred from homology"/>
<dbReference type="EC" id="3.6.1.23" evidence="8"/>
<keyword evidence="12" id="KW-1185">Reference proteome</keyword>
<feature type="domain" description="dUTPase-like" evidence="10">
    <location>
        <begin position="71"/>
        <end position="202"/>
    </location>
</feature>
<dbReference type="RefSeq" id="WP_013495446.1">
    <property type="nucleotide sequence ID" value="NC_014831.1"/>
</dbReference>
<keyword evidence="3 8" id="KW-0479">Metal-binding</keyword>
<dbReference type="NCBIfam" id="TIGR00576">
    <property type="entry name" value="dut"/>
    <property type="match status" value="1"/>
</dbReference>
<evidence type="ECO:0000256" key="7">
    <source>
        <dbReference type="ARBA" id="ARBA00047686"/>
    </source>
</evidence>
<dbReference type="GO" id="GO:0006226">
    <property type="term" value="P:dUMP biosynthetic process"/>
    <property type="evidence" value="ECO:0007669"/>
    <property type="project" value="UniProtKB-UniRule"/>
</dbReference>
<dbReference type="eggNOG" id="COG0756">
    <property type="taxonomic scope" value="Bacteria"/>
</dbReference>
<comment type="similarity">
    <text evidence="2 8">Belongs to the dUTPase family.</text>
</comment>
<dbReference type="EMBL" id="CP002344">
    <property type="protein sequence ID" value="ADU51141.1"/>
    <property type="molecule type" value="Genomic_DNA"/>
</dbReference>
<dbReference type="CDD" id="cd07557">
    <property type="entry name" value="trimeric_dUTPase"/>
    <property type="match status" value="1"/>
</dbReference>
<accession>E6SJS8</accession>
<comment type="pathway">
    <text evidence="8">Pyrimidine metabolism; dUMP biosynthesis; dUMP from dCTP (dUTP route): step 2/2.</text>
</comment>
<protein>
    <recommendedName>
        <fullName evidence="8">Deoxyuridine 5'-triphosphate nucleotidohydrolase</fullName>
        <shortName evidence="8">dUTPase</shortName>
        <ecNumber evidence="8">3.6.1.23</ecNumber>
    </recommendedName>
    <alternativeName>
        <fullName evidence="8">dUTP pyrophosphatase</fullName>
    </alternativeName>
</protein>
<comment type="cofactor">
    <cofactor evidence="1 8">
        <name>Mg(2+)</name>
        <dbReference type="ChEBI" id="CHEBI:18420"/>
    </cofactor>
</comment>
<evidence type="ECO:0000256" key="2">
    <source>
        <dbReference type="ARBA" id="ARBA00006581"/>
    </source>
</evidence>
<dbReference type="NCBIfam" id="NF001862">
    <property type="entry name" value="PRK00601.1"/>
    <property type="match status" value="1"/>
</dbReference>
<dbReference type="GO" id="GO:0046081">
    <property type="term" value="P:dUTP catabolic process"/>
    <property type="evidence" value="ECO:0007669"/>
    <property type="project" value="InterPro"/>
</dbReference>
<dbReference type="HOGENOM" id="CLU_068508_1_3_9"/>
<dbReference type="Gene3D" id="2.70.40.10">
    <property type="match status" value="1"/>
</dbReference>
<comment type="function">
    <text evidence="8">This enzyme is involved in nucleotide metabolism: it produces dUMP, the immediate precursor of thymidine nucleotides and it decreases the intracellular concentration of dUTP so that uracil cannot be incorporated into DNA.</text>
</comment>
<dbReference type="AlphaFoldDB" id="E6SJS8"/>
<organism evidence="11 12">
    <name type="scientific">Thermaerobacter marianensis (strain ATCC 700841 / DSM 12885 / JCM 10246 / 7p75a)</name>
    <dbReference type="NCBI Taxonomy" id="644966"/>
    <lineage>
        <taxon>Bacteria</taxon>
        <taxon>Bacillati</taxon>
        <taxon>Bacillota</taxon>
        <taxon>Clostridia</taxon>
        <taxon>Eubacteriales</taxon>
        <taxon>Clostridiales Family XVII. Incertae Sedis</taxon>
        <taxon>Thermaerobacter</taxon>
    </lineage>
</organism>
<evidence type="ECO:0000256" key="9">
    <source>
        <dbReference type="SAM" id="MobiDB-lite"/>
    </source>
</evidence>
<feature type="binding site" evidence="8">
    <location>
        <begin position="140"/>
        <end position="142"/>
    </location>
    <ligand>
        <name>substrate</name>
    </ligand>
</feature>
<dbReference type="GO" id="GO:0004170">
    <property type="term" value="F:dUTP diphosphatase activity"/>
    <property type="evidence" value="ECO:0007669"/>
    <property type="project" value="UniProtKB-UniRule"/>
</dbReference>
<evidence type="ECO:0000256" key="3">
    <source>
        <dbReference type="ARBA" id="ARBA00022723"/>
    </source>
</evidence>
<dbReference type="InterPro" id="IPR029054">
    <property type="entry name" value="dUTPase-like"/>
</dbReference>
<evidence type="ECO:0000313" key="11">
    <source>
        <dbReference type="EMBL" id="ADU51141.1"/>
    </source>
</evidence>
<dbReference type="OrthoDB" id="9809956at2"/>
<dbReference type="SUPFAM" id="SSF51283">
    <property type="entry name" value="dUTPase-like"/>
    <property type="match status" value="1"/>
</dbReference>
<dbReference type="FunFam" id="2.70.40.10:FF:000008">
    <property type="entry name" value="Deoxyuridine 5'-triphosphate nucleotidohydrolase"/>
    <property type="match status" value="1"/>
</dbReference>
<evidence type="ECO:0000259" key="10">
    <source>
        <dbReference type="Pfam" id="PF00692"/>
    </source>
</evidence>
<dbReference type="UniPathway" id="UPA00610">
    <property type="reaction ID" value="UER00666"/>
</dbReference>
<dbReference type="InterPro" id="IPR036157">
    <property type="entry name" value="dUTPase-like_sf"/>
</dbReference>
<evidence type="ECO:0000256" key="1">
    <source>
        <dbReference type="ARBA" id="ARBA00001946"/>
    </source>
</evidence>
<dbReference type="Pfam" id="PF00692">
    <property type="entry name" value="dUTPase"/>
    <property type="match status" value="1"/>
</dbReference>
<evidence type="ECO:0000256" key="4">
    <source>
        <dbReference type="ARBA" id="ARBA00022801"/>
    </source>
</evidence>
<dbReference type="PANTHER" id="PTHR11241">
    <property type="entry name" value="DEOXYURIDINE 5'-TRIPHOSPHATE NUCLEOTIDOHYDROLASE"/>
    <property type="match status" value="1"/>
</dbReference>
<evidence type="ECO:0000256" key="5">
    <source>
        <dbReference type="ARBA" id="ARBA00022842"/>
    </source>
</evidence>
<evidence type="ECO:0000313" key="12">
    <source>
        <dbReference type="Proteomes" id="UP000008915"/>
    </source>
</evidence>
<sequence>MTGPEGREPAAGAAGPAPEGTAPGAWPTSGGAAEGAVAPPGAAALAPRAGGWPGTVPASVPVAIRRLHPRARLPVYATELAAGCDLVAALDAPVQVPPGGSCRIPTGIAIALPPGYEAQVRPRSGLAARYGLTVLNAPGTIDADYRGEIQVLLVNLGREPVTVAPGDRIAQLVVAPVTRAHFVEVEALPPTARGEGGFGSTGR</sequence>
<dbReference type="InterPro" id="IPR033704">
    <property type="entry name" value="dUTPase_trimeric"/>
</dbReference>
<dbReference type="PANTHER" id="PTHR11241:SF0">
    <property type="entry name" value="DEOXYURIDINE 5'-TRIPHOSPHATE NUCLEOTIDOHYDROLASE"/>
    <property type="match status" value="1"/>
</dbReference>
<evidence type="ECO:0000256" key="8">
    <source>
        <dbReference type="HAMAP-Rule" id="MF_00116"/>
    </source>
</evidence>
<reference evidence="11 12" key="1">
    <citation type="journal article" date="2010" name="Stand. Genomic Sci.">
        <title>Complete genome sequence of Thermaerobacter marianensis type strain (7p75a).</title>
        <authorList>
            <person name="Han C."/>
            <person name="Gu W."/>
            <person name="Zhang X."/>
            <person name="Lapidus A."/>
            <person name="Nolan M."/>
            <person name="Copeland A."/>
            <person name="Lucas S."/>
            <person name="Del Rio T.G."/>
            <person name="Tice H."/>
            <person name="Cheng J.F."/>
            <person name="Tapia R."/>
            <person name="Goodwin L."/>
            <person name="Pitluck S."/>
            <person name="Pagani I."/>
            <person name="Ivanova N."/>
            <person name="Mavromatis K."/>
            <person name="Mikhailova N."/>
            <person name="Pati A."/>
            <person name="Chen A."/>
            <person name="Palaniappan K."/>
            <person name="Land M."/>
            <person name="Hauser L."/>
            <person name="Chang Y.J."/>
            <person name="Jeffries C.D."/>
            <person name="Schneider S."/>
            <person name="Rohde M."/>
            <person name="Goker M."/>
            <person name="Pukall R."/>
            <person name="Woyke T."/>
            <person name="Bristow J."/>
            <person name="Eisen J.A."/>
            <person name="Markowitz V."/>
            <person name="Hugenholtz P."/>
            <person name="Kyrpides N.C."/>
            <person name="Klenk H.P."/>
            <person name="Detter J.C."/>
        </authorList>
    </citation>
    <scope>NUCLEOTIDE SEQUENCE [LARGE SCALE GENOMIC DNA]</scope>
    <source>
        <strain evidence="12">ATCC 700841 / DSM 12885 / JCM 10246 / 7p75a</strain>
    </source>
</reference>
<keyword evidence="4 8" id="KW-0378">Hydrolase</keyword>
<keyword evidence="6 8" id="KW-0546">Nucleotide metabolism</keyword>
<keyword evidence="5 8" id="KW-0460">Magnesium</keyword>
<dbReference type="Proteomes" id="UP000008915">
    <property type="component" value="Chromosome"/>
</dbReference>
<feature type="binding site" evidence="8">
    <location>
        <position position="136"/>
    </location>
    <ligand>
        <name>substrate</name>
    </ligand>
</feature>
<dbReference type="InterPro" id="IPR008181">
    <property type="entry name" value="dUTPase"/>
</dbReference>
<dbReference type="KEGG" id="tmr:Tmar_1028"/>
<name>E6SJS8_THEM7</name>
<evidence type="ECO:0000256" key="6">
    <source>
        <dbReference type="ARBA" id="ARBA00023080"/>
    </source>
</evidence>
<dbReference type="STRING" id="644966.Tmar_1028"/>
<comment type="caution">
    <text evidence="8">Lacks conserved residue(s) required for the propagation of feature annotation.</text>
</comment>
<gene>
    <name evidence="8" type="primary">dut</name>
    <name evidence="11" type="ordered locus">Tmar_1028</name>
</gene>
<comment type="catalytic activity">
    <reaction evidence="7 8">
        <text>dUTP + H2O = dUMP + diphosphate + H(+)</text>
        <dbReference type="Rhea" id="RHEA:10248"/>
        <dbReference type="ChEBI" id="CHEBI:15377"/>
        <dbReference type="ChEBI" id="CHEBI:15378"/>
        <dbReference type="ChEBI" id="CHEBI:33019"/>
        <dbReference type="ChEBI" id="CHEBI:61555"/>
        <dbReference type="ChEBI" id="CHEBI:246422"/>
        <dbReference type="EC" id="3.6.1.23"/>
    </reaction>
</comment>
<reference evidence="12" key="2">
    <citation type="journal article" date="2010" name="Stand. Genomic Sci.">
        <title>Complete genome sequence of Thermaerobacter marianensis type strain (7p75aT).</title>
        <authorList>
            <person name="Han C."/>
            <person name="Gu W."/>
            <person name="Zhang X."/>
            <person name="Lapidus A."/>
            <person name="Nolan M."/>
            <person name="Copeland A."/>
            <person name="Lucas S."/>
            <person name="Glavina Del Rio T."/>
            <person name="Tice H."/>
            <person name="Cheng J."/>
            <person name="Tapia R."/>
            <person name="Goodwin L."/>
            <person name="Pitluck S."/>
            <person name="Pagani I."/>
            <person name="Ivanova N."/>
            <person name="Mavromatis K."/>
            <person name="Mikhailova N."/>
            <person name="Pati A."/>
            <person name="Chen A."/>
            <person name="Palaniappan K."/>
            <person name="Land M."/>
            <person name="Hauser L."/>
            <person name="Chang Y."/>
            <person name="Jeffries C."/>
            <person name="Schneider S."/>
            <person name="Rohde M."/>
            <person name="Goker M."/>
            <person name="Pukall R."/>
            <person name="Woyke T."/>
            <person name="Bristow J."/>
            <person name="Eisen J."/>
            <person name="Markowitz V."/>
            <person name="Hugenholtz P."/>
            <person name="Kyrpides N."/>
            <person name="Klenk H."/>
            <person name="Detter J."/>
        </authorList>
    </citation>
    <scope>NUCLEOTIDE SEQUENCE [LARGE SCALE GENOMIC DNA]</scope>
    <source>
        <strain evidence="12">ATCC 700841 / DSM 12885 / JCM 10246 / 7p75a</strain>
    </source>
</reference>
<dbReference type="HAMAP" id="MF_00116">
    <property type="entry name" value="dUTPase_bact"/>
    <property type="match status" value="1"/>
</dbReference>
<dbReference type="GO" id="GO:0000287">
    <property type="term" value="F:magnesium ion binding"/>
    <property type="evidence" value="ECO:0007669"/>
    <property type="project" value="UniProtKB-UniRule"/>
</dbReference>
<feature type="compositionally biased region" description="Low complexity" evidence="9">
    <location>
        <begin position="9"/>
        <end position="37"/>
    </location>
</feature>